<feature type="domain" description="Tubulin/FtsZ GTPase" evidence="6">
    <location>
        <begin position="16"/>
        <end position="98"/>
    </location>
</feature>
<protein>
    <recommendedName>
        <fullName evidence="6">Tubulin/FtsZ GTPase domain-containing protein</fullName>
    </recommendedName>
</protein>
<evidence type="ECO:0000256" key="2">
    <source>
        <dbReference type="ARBA" id="ARBA00022701"/>
    </source>
</evidence>
<dbReference type="PROSITE" id="PS00227">
    <property type="entry name" value="TUBULIN"/>
    <property type="match status" value="1"/>
</dbReference>
<dbReference type="Pfam" id="PF00091">
    <property type="entry name" value="Tubulin"/>
    <property type="match status" value="1"/>
</dbReference>
<keyword evidence="4 5" id="KW-0342">GTP-binding</keyword>
<evidence type="ECO:0000313" key="7">
    <source>
        <dbReference type="EMBL" id="CAI9783944.1"/>
    </source>
</evidence>
<keyword evidence="2 5" id="KW-0493">Microtubule</keyword>
<dbReference type="EMBL" id="OU503055">
    <property type="protein sequence ID" value="CAI9783944.1"/>
    <property type="molecule type" value="Genomic_DNA"/>
</dbReference>
<proteinExistence type="inferred from homology"/>
<accession>A0AAD2A901</accession>
<evidence type="ECO:0000313" key="8">
    <source>
        <dbReference type="Proteomes" id="UP000834106"/>
    </source>
</evidence>
<gene>
    <name evidence="7" type="ORF">FPE_LOCUS31374</name>
</gene>
<keyword evidence="3 5" id="KW-0547">Nucleotide-binding</keyword>
<evidence type="ECO:0000256" key="4">
    <source>
        <dbReference type="ARBA" id="ARBA00023134"/>
    </source>
</evidence>
<reference evidence="7" key="1">
    <citation type="submission" date="2023-05" db="EMBL/GenBank/DDBJ databases">
        <authorList>
            <person name="Huff M."/>
        </authorList>
    </citation>
    <scope>NUCLEOTIDE SEQUENCE</scope>
</reference>
<evidence type="ECO:0000256" key="3">
    <source>
        <dbReference type="ARBA" id="ARBA00022741"/>
    </source>
</evidence>
<dbReference type="Gene3D" id="3.40.50.1440">
    <property type="entry name" value="Tubulin/FtsZ, GTPase domain"/>
    <property type="match status" value="1"/>
</dbReference>
<dbReference type="InterPro" id="IPR003008">
    <property type="entry name" value="Tubulin_FtsZ_GTPase"/>
</dbReference>
<evidence type="ECO:0000259" key="6">
    <source>
        <dbReference type="Pfam" id="PF00091"/>
    </source>
</evidence>
<dbReference type="SUPFAM" id="SSF52490">
    <property type="entry name" value="Tubulin nucleotide-binding domain-like"/>
    <property type="match status" value="1"/>
</dbReference>
<dbReference type="PANTHER" id="PTHR11588">
    <property type="entry name" value="TUBULIN"/>
    <property type="match status" value="1"/>
</dbReference>
<comment type="similarity">
    <text evidence="1 5">Belongs to the tubulin family.</text>
</comment>
<organism evidence="7 8">
    <name type="scientific">Fraxinus pennsylvanica</name>
    <dbReference type="NCBI Taxonomy" id="56036"/>
    <lineage>
        <taxon>Eukaryota</taxon>
        <taxon>Viridiplantae</taxon>
        <taxon>Streptophyta</taxon>
        <taxon>Embryophyta</taxon>
        <taxon>Tracheophyta</taxon>
        <taxon>Spermatophyta</taxon>
        <taxon>Magnoliopsida</taxon>
        <taxon>eudicotyledons</taxon>
        <taxon>Gunneridae</taxon>
        <taxon>Pentapetalae</taxon>
        <taxon>asterids</taxon>
        <taxon>lamiids</taxon>
        <taxon>Lamiales</taxon>
        <taxon>Oleaceae</taxon>
        <taxon>Oleeae</taxon>
        <taxon>Fraxinus</taxon>
    </lineage>
</organism>
<evidence type="ECO:0000256" key="1">
    <source>
        <dbReference type="ARBA" id="ARBA00009636"/>
    </source>
</evidence>
<sequence>MAFSERLKAFKPKQTILEAEGFQGLLVFHAIGGGTGSGLGSLLLERLSIVYSKNSKCFTIYPSSQVSTDAVKPYNSVLSTHSLLEYSDVAMLLDNGAFIY</sequence>
<evidence type="ECO:0000256" key="5">
    <source>
        <dbReference type="RuleBase" id="RU000352"/>
    </source>
</evidence>
<dbReference type="InterPro" id="IPR017975">
    <property type="entry name" value="Tubulin_CS"/>
</dbReference>
<dbReference type="Proteomes" id="UP000834106">
    <property type="component" value="Chromosome 20"/>
</dbReference>
<dbReference type="GO" id="GO:0005525">
    <property type="term" value="F:GTP binding"/>
    <property type="evidence" value="ECO:0007669"/>
    <property type="project" value="UniProtKB-UniRule"/>
</dbReference>
<keyword evidence="8" id="KW-1185">Reference proteome</keyword>
<dbReference type="InterPro" id="IPR000217">
    <property type="entry name" value="Tubulin"/>
</dbReference>
<dbReference type="InterPro" id="IPR036525">
    <property type="entry name" value="Tubulin/FtsZ_GTPase_sf"/>
</dbReference>
<dbReference type="PRINTS" id="PR01161">
    <property type="entry name" value="TUBULIN"/>
</dbReference>
<dbReference type="GO" id="GO:0005874">
    <property type="term" value="C:microtubule"/>
    <property type="evidence" value="ECO:0007669"/>
    <property type="project" value="UniProtKB-KW"/>
</dbReference>
<dbReference type="AlphaFoldDB" id="A0AAD2A901"/>
<dbReference type="GO" id="GO:0007017">
    <property type="term" value="P:microtubule-based process"/>
    <property type="evidence" value="ECO:0007669"/>
    <property type="project" value="InterPro"/>
</dbReference>
<name>A0AAD2A901_9LAMI</name>